<reference evidence="3" key="1">
    <citation type="submission" date="2020-01" db="EMBL/GenBank/DDBJ databases">
        <authorList>
            <person name="Meier V. D."/>
            <person name="Meier V D."/>
        </authorList>
    </citation>
    <scope>NUCLEOTIDE SEQUENCE</scope>
    <source>
        <strain evidence="3">HLG_WM_MAG_09</strain>
    </source>
</reference>
<dbReference type="EMBL" id="CACVAT010000555">
    <property type="protein sequence ID" value="CAA6829990.1"/>
    <property type="molecule type" value="Genomic_DNA"/>
</dbReference>
<gene>
    <name evidence="3" type="ORF">HELGO_WM7771</name>
</gene>
<feature type="region of interest" description="Disordered" evidence="1">
    <location>
        <begin position="340"/>
        <end position="370"/>
    </location>
</feature>
<evidence type="ECO:0000256" key="1">
    <source>
        <dbReference type="SAM" id="MobiDB-lite"/>
    </source>
</evidence>
<sequence>MLNLLDYINPIDVLIITLAIIAAFGAMLLLRPQVEHRDTHKIRKILKRAEEDQQSITQILSTTRHSAKDAGVLSKQLETRLEQISNKSKISQSHAESAEQMINKAKSSEQELHQISTRLGEKIQHIQTYWNDQLEDTTGSVKQIKSKLNQGLVQVDEGLLRLREQEKMAQGFTQKLLQHQKEHLASQQKNTLVSSDVHTQLEGILKQSTSSLEFIQSHQQQAGNLFNNYAQSIRALEQKAKEQFSEVFQSTDMAQQEMQAGLQESRQALEKMRQYEVQGNQMHDRIKEQFNQVDPLKVERLGETVSLTDEMCVNLQQGLENARALLSTLEKKTAEVIGADEKKQPVTNKETDLAPDNGRPRNLFSLQVKR</sequence>
<keyword evidence="2" id="KW-0812">Transmembrane</keyword>
<evidence type="ECO:0000313" key="3">
    <source>
        <dbReference type="EMBL" id="CAA6829990.1"/>
    </source>
</evidence>
<keyword evidence="2" id="KW-0472">Membrane</keyword>
<feature type="compositionally biased region" description="Basic and acidic residues" evidence="1">
    <location>
        <begin position="340"/>
        <end position="352"/>
    </location>
</feature>
<dbReference type="AlphaFoldDB" id="A0A6S6ULM1"/>
<protein>
    <submittedName>
        <fullName evidence="3">Uncharacterized protein</fullName>
    </submittedName>
</protein>
<proteinExistence type="predicted"/>
<evidence type="ECO:0000256" key="2">
    <source>
        <dbReference type="SAM" id="Phobius"/>
    </source>
</evidence>
<organism evidence="3">
    <name type="scientific">uncultured Thiotrichaceae bacterium</name>
    <dbReference type="NCBI Taxonomy" id="298394"/>
    <lineage>
        <taxon>Bacteria</taxon>
        <taxon>Pseudomonadati</taxon>
        <taxon>Pseudomonadota</taxon>
        <taxon>Gammaproteobacteria</taxon>
        <taxon>Thiotrichales</taxon>
        <taxon>Thiotrichaceae</taxon>
        <taxon>environmental samples</taxon>
    </lineage>
</organism>
<keyword evidence="2" id="KW-1133">Transmembrane helix</keyword>
<accession>A0A6S6ULM1</accession>
<name>A0A6S6ULM1_9GAMM</name>
<feature type="transmembrane region" description="Helical" evidence="2">
    <location>
        <begin position="12"/>
        <end position="30"/>
    </location>
</feature>